<dbReference type="AlphaFoldDB" id="A0A6L5Q8T0"/>
<dbReference type="EMBL" id="WKJM01000001">
    <property type="protein sequence ID" value="MRX06223.1"/>
    <property type="molecule type" value="Genomic_DNA"/>
</dbReference>
<dbReference type="PANTHER" id="PTHR30204">
    <property type="entry name" value="REDOX-CYCLING DRUG-SENSING TRANSCRIPTIONAL ACTIVATOR SOXR"/>
    <property type="match status" value="1"/>
</dbReference>
<dbReference type="SMART" id="SM00422">
    <property type="entry name" value="HTH_MERR"/>
    <property type="match status" value="1"/>
</dbReference>
<proteinExistence type="predicted"/>
<organism evidence="6 7">
    <name type="scientific">Duganella alba</name>
    <dbReference type="NCBI Taxonomy" id="2666081"/>
    <lineage>
        <taxon>Bacteria</taxon>
        <taxon>Pseudomonadati</taxon>
        <taxon>Pseudomonadota</taxon>
        <taxon>Betaproteobacteria</taxon>
        <taxon>Burkholderiales</taxon>
        <taxon>Oxalobacteraceae</taxon>
        <taxon>Telluria group</taxon>
        <taxon>Duganella</taxon>
    </lineage>
</organism>
<dbReference type="Proteomes" id="UP000481037">
    <property type="component" value="Unassembled WGS sequence"/>
</dbReference>
<dbReference type="InterPro" id="IPR047057">
    <property type="entry name" value="MerR_fam"/>
</dbReference>
<keyword evidence="4" id="KW-0804">Transcription</keyword>
<evidence type="ECO:0000256" key="3">
    <source>
        <dbReference type="ARBA" id="ARBA00023125"/>
    </source>
</evidence>
<evidence type="ECO:0000313" key="7">
    <source>
        <dbReference type="Proteomes" id="UP000481037"/>
    </source>
</evidence>
<evidence type="ECO:0000256" key="4">
    <source>
        <dbReference type="ARBA" id="ARBA00023163"/>
    </source>
</evidence>
<evidence type="ECO:0000256" key="2">
    <source>
        <dbReference type="ARBA" id="ARBA00023015"/>
    </source>
</evidence>
<evidence type="ECO:0000259" key="5">
    <source>
        <dbReference type="PROSITE" id="PS50937"/>
    </source>
</evidence>
<dbReference type="PANTHER" id="PTHR30204:SF69">
    <property type="entry name" value="MERR-FAMILY TRANSCRIPTIONAL REGULATOR"/>
    <property type="match status" value="1"/>
</dbReference>
<name>A0A6L5Q8T0_9BURK</name>
<feature type="domain" description="HTH merR-type" evidence="5">
    <location>
        <begin position="8"/>
        <end position="85"/>
    </location>
</feature>
<accession>A0A6L5Q8T0</accession>
<dbReference type="InterPro" id="IPR000551">
    <property type="entry name" value="MerR-type_HTH_dom"/>
</dbReference>
<reference evidence="6 7" key="1">
    <citation type="submission" date="2019-11" db="EMBL/GenBank/DDBJ databases">
        <title>Novel species isolated from a subtropical stream in China.</title>
        <authorList>
            <person name="Lu H."/>
        </authorList>
    </citation>
    <scope>NUCLEOTIDE SEQUENCE [LARGE SCALE GENOMIC DNA]</scope>
    <source>
        <strain evidence="6 7">FT25W</strain>
    </source>
</reference>
<keyword evidence="2" id="KW-0805">Transcription regulation</keyword>
<dbReference type="GO" id="GO:0003700">
    <property type="term" value="F:DNA-binding transcription factor activity"/>
    <property type="evidence" value="ECO:0007669"/>
    <property type="project" value="InterPro"/>
</dbReference>
<keyword evidence="3" id="KW-0238">DNA-binding</keyword>
<dbReference type="InterPro" id="IPR009061">
    <property type="entry name" value="DNA-bd_dom_put_sf"/>
</dbReference>
<keyword evidence="7" id="KW-1185">Reference proteome</keyword>
<protein>
    <submittedName>
        <fullName evidence="6">MerR family transcriptional regulator</fullName>
    </submittedName>
</protein>
<dbReference type="PROSITE" id="PS50937">
    <property type="entry name" value="HTH_MERR_2"/>
    <property type="match status" value="1"/>
</dbReference>
<keyword evidence="1" id="KW-0678">Repressor</keyword>
<evidence type="ECO:0000313" key="6">
    <source>
        <dbReference type="EMBL" id="MRX06223.1"/>
    </source>
</evidence>
<dbReference type="Gene3D" id="1.10.1660.10">
    <property type="match status" value="1"/>
</dbReference>
<sequence>MDQKLVKGYRSGVAARLAGLPVETLRVWERRYGVSDTGRSPQGQRLYSAEQVHRLGLLKRVVDQGHAIGTVATMGVEELAALAGVLPSAGMQPLKLAVVGSALAQRLNAARTTPLLDIIRVSPQLSDAATTLNGIHADVLLIEAPEMTADALPQIQALRRAVTAKAAVVLYRFCDSATVRRLREHGCLVARAPSDAAEVAVLCNTALTGAALPPAPPSEPATPRRLSDEELATLAAASTSINCECPRHLADILMMLSSFERYSAQCANRNATDAAMHEDLARSAGHARMLMEDALERLAYAEGLPMPAR</sequence>
<comment type="caution">
    <text evidence="6">The sequence shown here is derived from an EMBL/GenBank/DDBJ whole genome shotgun (WGS) entry which is preliminary data.</text>
</comment>
<dbReference type="RefSeq" id="WP_154361597.1">
    <property type="nucleotide sequence ID" value="NZ_WKJM01000001.1"/>
</dbReference>
<dbReference type="Pfam" id="PF13411">
    <property type="entry name" value="MerR_1"/>
    <property type="match status" value="1"/>
</dbReference>
<dbReference type="SUPFAM" id="SSF46955">
    <property type="entry name" value="Putative DNA-binding domain"/>
    <property type="match status" value="1"/>
</dbReference>
<evidence type="ECO:0000256" key="1">
    <source>
        <dbReference type="ARBA" id="ARBA00022491"/>
    </source>
</evidence>
<dbReference type="GO" id="GO:0003677">
    <property type="term" value="F:DNA binding"/>
    <property type="evidence" value="ECO:0007669"/>
    <property type="project" value="UniProtKB-KW"/>
</dbReference>
<gene>
    <name evidence="6" type="ORF">GJ697_00045</name>
</gene>